<dbReference type="GO" id="GO:0005524">
    <property type="term" value="F:ATP binding"/>
    <property type="evidence" value="ECO:0007669"/>
    <property type="project" value="UniProtKB-UniRule"/>
</dbReference>
<keyword evidence="10" id="KW-0106">Calcium</keyword>
<comment type="caution">
    <text evidence="18">The sequence shown here is derived from an EMBL/GenBank/DDBJ whole genome shotgun (WGS) entry which is preliminary data.</text>
</comment>
<feature type="coiled-coil region" evidence="16">
    <location>
        <begin position="83"/>
        <end position="110"/>
    </location>
</feature>
<dbReference type="PROSITE" id="PS00107">
    <property type="entry name" value="PROTEIN_KINASE_ATP"/>
    <property type="match status" value="1"/>
</dbReference>
<dbReference type="Proteomes" id="UP001162131">
    <property type="component" value="Unassembled WGS sequence"/>
</dbReference>
<evidence type="ECO:0000256" key="12">
    <source>
        <dbReference type="ARBA" id="ARBA00024334"/>
    </source>
</evidence>
<dbReference type="PROSITE" id="PS50011">
    <property type="entry name" value="PROTEIN_KINASE_DOM"/>
    <property type="match status" value="1"/>
</dbReference>
<dbReference type="AlphaFoldDB" id="A0AAU9ILH5"/>
<dbReference type="PROSITE" id="PS00018">
    <property type="entry name" value="EF_HAND_1"/>
    <property type="match status" value="1"/>
</dbReference>
<evidence type="ECO:0000256" key="6">
    <source>
        <dbReference type="ARBA" id="ARBA00022723"/>
    </source>
</evidence>
<gene>
    <name evidence="18" type="ORF">BSTOLATCC_MIC11602</name>
</gene>
<dbReference type="Gene3D" id="1.10.238.10">
    <property type="entry name" value="EF-hand"/>
    <property type="match status" value="2"/>
</dbReference>
<dbReference type="PANTHER" id="PTHR24349">
    <property type="entry name" value="SERINE/THREONINE-PROTEIN KINASE"/>
    <property type="match status" value="1"/>
</dbReference>
<keyword evidence="6" id="KW-0479">Metal-binding</keyword>
<evidence type="ECO:0000256" key="9">
    <source>
        <dbReference type="ARBA" id="ARBA00022777"/>
    </source>
</evidence>
<dbReference type="PROSITE" id="PS00108">
    <property type="entry name" value="PROTEIN_KINASE_ST"/>
    <property type="match status" value="1"/>
</dbReference>
<dbReference type="CDD" id="cd05117">
    <property type="entry name" value="STKc_CAMK"/>
    <property type="match status" value="1"/>
</dbReference>
<dbReference type="InterPro" id="IPR050205">
    <property type="entry name" value="CDPK_Ser/Thr_kinases"/>
</dbReference>
<comment type="cofactor">
    <cofactor evidence="1">
        <name>Mg(2+)</name>
        <dbReference type="ChEBI" id="CHEBI:18420"/>
    </cofactor>
</comment>
<dbReference type="InterPro" id="IPR011992">
    <property type="entry name" value="EF-hand-dom_pair"/>
</dbReference>
<evidence type="ECO:0000256" key="8">
    <source>
        <dbReference type="ARBA" id="ARBA00022741"/>
    </source>
</evidence>
<dbReference type="CDD" id="cd00051">
    <property type="entry name" value="EFh"/>
    <property type="match status" value="2"/>
</dbReference>
<evidence type="ECO:0000259" key="17">
    <source>
        <dbReference type="PROSITE" id="PS50011"/>
    </source>
</evidence>
<dbReference type="FunFam" id="1.10.510.10:FF:000571">
    <property type="entry name" value="Maternal embryonic leucine zipper kinase"/>
    <property type="match status" value="1"/>
</dbReference>
<evidence type="ECO:0000313" key="19">
    <source>
        <dbReference type="Proteomes" id="UP001162131"/>
    </source>
</evidence>
<dbReference type="InterPro" id="IPR008271">
    <property type="entry name" value="Ser/Thr_kinase_AS"/>
</dbReference>
<keyword evidence="4" id="KW-0723">Serine/threonine-protein kinase</keyword>
<keyword evidence="8 15" id="KW-0547">Nucleotide-binding</keyword>
<evidence type="ECO:0000256" key="1">
    <source>
        <dbReference type="ARBA" id="ARBA00001946"/>
    </source>
</evidence>
<dbReference type="InterPro" id="IPR017441">
    <property type="entry name" value="Protein_kinase_ATP_BS"/>
</dbReference>
<feature type="domain" description="Protein kinase" evidence="17">
    <location>
        <begin position="56"/>
        <end position="311"/>
    </location>
</feature>
<feature type="binding site" evidence="15">
    <location>
        <position position="86"/>
    </location>
    <ligand>
        <name>ATP</name>
        <dbReference type="ChEBI" id="CHEBI:30616"/>
    </ligand>
</feature>
<reference evidence="18" key="1">
    <citation type="submission" date="2021-09" db="EMBL/GenBank/DDBJ databases">
        <authorList>
            <consortium name="AG Swart"/>
            <person name="Singh M."/>
            <person name="Singh A."/>
            <person name="Seah K."/>
            <person name="Emmerich C."/>
        </authorList>
    </citation>
    <scope>NUCLEOTIDE SEQUENCE</scope>
    <source>
        <strain evidence="18">ATCC30299</strain>
    </source>
</reference>
<keyword evidence="7" id="KW-0677">Repeat</keyword>
<dbReference type="EMBL" id="CAJZBQ010000012">
    <property type="protein sequence ID" value="CAG9314601.1"/>
    <property type="molecule type" value="Genomic_DNA"/>
</dbReference>
<dbReference type="SUPFAM" id="SSF47473">
    <property type="entry name" value="EF-hand"/>
    <property type="match status" value="1"/>
</dbReference>
<dbReference type="GO" id="GO:0005509">
    <property type="term" value="F:calcium ion binding"/>
    <property type="evidence" value="ECO:0007669"/>
    <property type="project" value="InterPro"/>
</dbReference>
<dbReference type="InterPro" id="IPR002048">
    <property type="entry name" value="EF_hand_dom"/>
</dbReference>
<dbReference type="Gene3D" id="3.30.200.20">
    <property type="entry name" value="Phosphorylase Kinase, domain 1"/>
    <property type="match status" value="1"/>
</dbReference>
<evidence type="ECO:0000256" key="15">
    <source>
        <dbReference type="PROSITE-ProRule" id="PRU10141"/>
    </source>
</evidence>
<protein>
    <recommendedName>
        <fullName evidence="3">non-specific serine/threonine protein kinase</fullName>
        <ecNumber evidence="3">2.7.11.1</ecNumber>
    </recommendedName>
</protein>
<dbReference type="FunFam" id="3.30.200.20:FF:000315">
    <property type="entry name" value="Calcium-dependent protein kinase 3"/>
    <property type="match status" value="1"/>
</dbReference>
<comment type="catalytic activity">
    <reaction evidence="13">
        <text>L-threonyl-[protein] + ATP = O-phospho-L-threonyl-[protein] + ADP + H(+)</text>
        <dbReference type="Rhea" id="RHEA:46608"/>
        <dbReference type="Rhea" id="RHEA-COMP:11060"/>
        <dbReference type="Rhea" id="RHEA-COMP:11605"/>
        <dbReference type="ChEBI" id="CHEBI:15378"/>
        <dbReference type="ChEBI" id="CHEBI:30013"/>
        <dbReference type="ChEBI" id="CHEBI:30616"/>
        <dbReference type="ChEBI" id="CHEBI:61977"/>
        <dbReference type="ChEBI" id="CHEBI:456216"/>
        <dbReference type="EC" id="2.7.11.1"/>
    </reaction>
</comment>
<keyword evidence="5" id="KW-0808">Transferase</keyword>
<evidence type="ECO:0000313" key="18">
    <source>
        <dbReference type="EMBL" id="CAG9314601.1"/>
    </source>
</evidence>
<dbReference type="InterPro" id="IPR000719">
    <property type="entry name" value="Prot_kinase_dom"/>
</dbReference>
<dbReference type="InterPro" id="IPR018247">
    <property type="entry name" value="EF_Hand_1_Ca_BS"/>
</dbReference>
<evidence type="ECO:0000256" key="10">
    <source>
        <dbReference type="ARBA" id="ARBA00022837"/>
    </source>
</evidence>
<keyword evidence="16" id="KW-0175">Coiled coil</keyword>
<evidence type="ECO:0000256" key="16">
    <source>
        <dbReference type="SAM" id="Coils"/>
    </source>
</evidence>
<evidence type="ECO:0000256" key="2">
    <source>
        <dbReference type="ARBA" id="ARBA00011245"/>
    </source>
</evidence>
<evidence type="ECO:0000256" key="14">
    <source>
        <dbReference type="ARBA" id="ARBA00048679"/>
    </source>
</evidence>
<evidence type="ECO:0000256" key="7">
    <source>
        <dbReference type="ARBA" id="ARBA00022737"/>
    </source>
</evidence>
<evidence type="ECO:0000256" key="3">
    <source>
        <dbReference type="ARBA" id="ARBA00012513"/>
    </source>
</evidence>
<dbReference type="InterPro" id="IPR011009">
    <property type="entry name" value="Kinase-like_dom_sf"/>
</dbReference>
<dbReference type="Gene3D" id="1.10.510.10">
    <property type="entry name" value="Transferase(Phosphotransferase) domain 1"/>
    <property type="match status" value="1"/>
</dbReference>
<dbReference type="Pfam" id="PF13499">
    <property type="entry name" value="EF-hand_7"/>
    <property type="match status" value="1"/>
</dbReference>
<evidence type="ECO:0000256" key="4">
    <source>
        <dbReference type="ARBA" id="ARBA00022527"/>
    </source>
</evidence>
<keyword evidence="11 15" id="KW-0067">ATP-binding</keyword>
<dbReference type="FunFam" id="1.10.238.10:FF:000001">
    <property type="entry name" value="Calmodulin 1"/>
    <property type="match status" value="1"/>
</dbReference>
<sequence>MGICTSKRTPTSPKVVTSNNLVVPNKDASIDASPHTPKSPINDSLYIMTDDISKYYDLQKILGKGLYGVVRLGVSKLGSHQKYAIKSLNKEKIKRDIKSLQRELMILKASDHPNIIKLYEVFEDGNFIHIVMEFCSGGELFDKINKKNRFTERESAHVAFKMFYGINHLHASNIAHRDLKPENCLFDSNKEDAELKLVDFGLASRFRGNDMKTMVGTALYVAPEVLGGKYGPECDVWSLGVILYTMFAGYQPFRGESNKEIFKSIRKANISLKEPEFERASKEFKDFIKRVLCPDPNKRLTAVEALRHPWFSIMGANRVKPLDMNLISRLRSFTSSNRLRVEAARVLAKFMKPNEVSFVLDNFKALDVDLTGLITQQGLEQCLRAANIEIAPFEITSIMSQVDLNGNGKMNYSEFIIATLDPAITQKEENLMAAYKTFDIDDVGYFTGLQVKRVIEKSGRAITDAEIEEMMNLSWLKVTGRVDYEEFCKMFDVNIGSARSQI</sequence>
<keyword evidence="9" id="KW-0418">Kinase</keyword>
<comment type="similarity">
    <text evidence="12">Belongs to the protein kinase superfamily. Ser/Thr protein kinase family. CDPK subfamily.</text>
</comment>
<dbReference type="SMART" id="SM00220">
    <property type="entry name" value="S_TKc"/>
    <property type="match status" value="1"/>
</dbReference>
<evidence type="ECO:0000256" key="11">
    <source>
        <dbReference type="ARBA" id="ARBA00022840"/>
    </source>
</evidence>
<dbReference type="Pfam" id="PF00069">
    <property type="entry name" value="Pkinase"/>
    <property type="match status" value="1"/>
</dbReference>
<comment type="catalytic activity">
    <reaction evidence="14">
        <text>L-seryl-[protein] + ATP = O-phospho-L-seryl-[protein] + ADP + H(+)</text>
        <dbReference type="Rhea" id="RHEA:17989"/>
        <dbReference type="Rhea" id="RHEA-COMP:9863"/>
        <dbReference type="Rhea" id="RHEA-COMP:11604"/>
        <dbReference type="ChEBI" id="CHEBI:15378"/>
        <dbReference type="ChEBI" id="CHEBI:29999"/>
        <dbReference type="ChEBI" id="CHEBI:30616"/>
        <dbReference type="ChEBI" id="CHEBI:83421"/>
        <dbReference type="ChEBI" id="CHEBI:456216"/>
        <dbReference type="EC" id="2.7.11.1"/>
    </reaction>
</comment>
<organism evidence="18 19">
    <name type="scientific">Blepharisma stoltei</name>
    <dbReference type="NCBI Taxonomy" id="1481888"/>
    <lineage>
        <taxon>Eukaryota</taxon>
        <taxon>Sar</taxon>
        <taxon>Alveolata</taxon>
        <taxon>Ciliophora</taxon>
        <taxon>Postciliodesmatophora</taxon>
        <taxon>Heterotrichea</taxon>
        <taxon>Heterotrichida</taxon>
        <taxon>Blepharismidae</taxon>
        <taxon>Blepharisma</taxon>
    </lineage>
</organism>
<evidence type="ECO:0000256" key="5">
    <source>
        <dbReference type="ARBA" id="ARBA00022679"/>
    </source>
</evidence>
<evidence type="ECO:0000256" key="13">
    <source>
        <dbReference type="ARBA" id="ARBA00047899"/>
    </source>
</evidence>
<dbReference type="EC" id="2.7.11.1" evidence="3"/>
<dbReference type="SUPFAM" id="SSF56112">
    <property type="entry name" value="Protein kinase-like (PK-like)"/>
    <property type="match status" value="1"/>
</dbReference>
<name>A0AAU9ILH5_9CILI</name>
<proteinExistence type="inferred from homology"/>
<dbReference type="GO" id="GO:0004674">
    <property type="term" value="F:protein serine/threonine kinase activity"/>
    <property type="evidence" value="ECO:0007669"/>
    <property type="project" value="UniProtKB-KW"/>
</dbReference>
<comment type="subunit">
    <text evidence="2">Monomer.</text>
</comment>
<accession>A0AAU9ILH5</accession>
<keyword evidence="19" id="KW-1185">Reference proteome</keyword>